<evidence type="ECO:0000313" key="11">
    <source>
        <dbReference type="EMBL" id="SCZ81757.1"/>
    </source>
</evidence>
<evidence type="ECO:0000256" key="6">
    <source>
        <dbReference type="ARBA" id="ARBA00022777"/>
    </source>
</evidence>
<keyword evidence="3" id="KW-0597">Phosphoprotein</keyword>
<dbReference type="Gene3D" id="3.40.190.10">
    <property type="entry name" value="Periplasmic binding protein-like II"/>
    <property type="match status" value="2"/>
</dbReference>
<dbReference type="STRING" id="1120920.SAMN03080599_02998"/>
<keyword evidence="5" id="KW-0547">Nucleotide-binding</keyword>
<evidence type="ECO:0000256" key="3">
    <source>
        <dbReference type="ARBA" id="ARBA00022553"/>
    </source>
</evidence>
<keyword evidence="6 11" id="KW-0418">Kinase</keyword>
<name>A0A1G5S6M4_9FIRM</name>
<dbReference type="InterPro" id="IPR003594">
    <property type="entry name" value="HATPase_dom"/>
</dbReference>
<dbReference type="SUPFAM" id="SSF53850">
    <property type="entry name" value="Periplasmic binding protein-like II"/>
    <property type="match status" value="1"/>
</dbReference>
<dbReference type="InterPro" id="IPR005467">
    <property type="entry name" value="His_kinase_dom"/>
</dbReference>
<evidence type="ECO:0000313" key="12">
    <source>
        <dbReference type="Proteomes" id="UP000199208"/>
    </source>
</evidence>
<keyword evidence="12" id="KW-1185">Reference proteome</keyword>
<accession>A0A1G5S6M4</accession>
<dbReference type="SMART" id="SM00387">
    <property type="entry name" value="HATPase_c"/>
    <property type="match status" value="1"/>
</dbReference>
<sequence length="662" mass="74588">MRFRILCIALSIMIGVLFAMPITYANEIDNPNRRLTIAGDKSFPPYEYVDDEGEYRGFNVDLMRALSIEMGIEFRLLPMDWVEAYQALENGSIDAIQGISFEGSREGVFEFSTPYLKNSITTFVRSDNTYAVHLTDLKGKRVGVQRSDRAAYILAEIGEIELVFFSDLNQAMVKLIKNDIDAVVGDRLSGMYTIQKYRLQDRIKIIGDEYEASDYGMAVRKGNQELITLLNTGLESLKASGTYDKIYEKWFGKEVVAISDSFKYAFYILVGIAGVFSTVLIFIYSWNQRLKSEVEQRTSELKSAQRVLRESDQFKRQVMEHMGNGLMTFDQDLVLTSFNQDAAALLCKDGMCGGGEMTIGVALEDLFLEKYFDLNKIKQSAQAGISYSLLESTFNSKGRDVVLSYTLSPLLSEESGHLGCVLTFRNITEITTLRAKVAQQDKFEALGRMLSGVAHEIRNPLMAIKTYLDLLPTKYDSPAFREKIVDQVPSEISRLNQLLTELLDYSKSKNVQPQRFRISELISHIVSIVSPEFEKRQIQLDLRLRENDCIYADRSHLKQIMFNLLLNGMEAIDTHGVITIESSSENSLVKVVVSDTGPGIPESIQNSIFEPFFSTKEKGTGLGLALVYQYVRENDGQIDVNSQPGQGTAFIMTFPACRNEGL</sequence>
<evidence type="ECO:0000256" key="9">
    <source>
        <dbReference type="SAM" id="Phobius"/>
    </source>
</evidence>
<feature type="transmembrane region" description="Helical" evidence="9">
    <location>
        <begin position="264"/>
        <end position="287"/>
    </location>
</feature>
<organism evidence="11 12">
    <name type="scientific">Acidaminobacter hydrogenoformans DSM 2784</name>
    <dbReference type="NCBI Taxonomy" id="1120920"/>
    <lineage>
        <taxon>Bacteria</taxon>
        <taxon>Bacillati</taxon>
        <taxon>Bacillota</taxon>
        <taxon>Clostridia</taxon>
        <taxon>Peptostreptococcales</taxon>
        <taxon>Acidaminobacteraceae</taxon>
        <taxon>Acidaminobacter</taxon>
    </lineage>
</organism>
<dbReference type="CDD" id="cd00082">
    <property type="entry name" value="HisKA"/>
    <property type="match status" value="1"/>
</dbReference>
<dbReference type="InterPro" id="IPR035965">
    <property type="entry name" value="PAS-like_dom_sf"/>
</dbReference>
<dbReference type="InterPro" id="IPR001638">
    <property type="entry name" value="Solute-binding_3/MltF_N"/>
</dbReference>
<keyword evidence="4" id="KW-0808">Transferase</keyword>
<reference evidence="11 12" key="1">
    <citation type="submission" date="2016-10" db="EMBL/GenBank/DDBJ databases">
        <authorList>
            <person name="de Groot N.N."/>
        </authorList>
    </citation>
    <scope>NUCLEOTIDE SEQUENCE [LARGE SCALE GENOMIC DNA]</scope>
    <source>
        <strain evidence="11 12">DSM 2784</strain>
    </source>
</reference>
<evidence type="ECO:0000256" key="5">
    <source>
        <dbReference type="ARBA" id="ARBA00022741"/>
    </source>
</evidence>
<keyword evidence="7" id="KW-0067">ATP-binding</keyword>
<evidence type="ECO:0000256" key="7">
    <source>
        <dbReference type="ARBA" id="ARBA00022840"/>
    </source>
</evidence>
<dbReference type="Gene3D" id="3.30.565.10">
    <property type="entry name" value="Histidine kinase-like ATPase, C-terminal domain"/>
    <property type="match status" value="1"/>
</dbReference>
<dbReference type="CDD" id="cd13704">
    <property type="entry name" value="PBP2_HisK"/>
    <property type="match status" value="1"/>
</dbReference>
<dbReference type="Pfam" id="PF00512">
    <property type="entry name" value="HisKA"/>
    <property type="match status" value="1"/>
</dbReference>
<dbReference type="InterPro" id="IPR036097">
    <property type="entry name" value="HisK_dim/P_sf"/>
</dbReference>
<dbReference type="PRINTS" id="PR00344">
    <property type="entry name" value="BCTRLSENSOR"/>
</dbReference>
<dbReference type="Proteomes" id="UP000199208">
    <property type="component" value="Unassembled WGS sequence"/>
</dbReference>
<dbReference type="PANTHER" id="PTHR43065:SF10">
    <property type="entry name" value="PEROXIDE STRESS-ACTIVATED HISTIDINE KINASE MAK3"/>
    <property type="match status" value="1"/>
</dbReference>
<dbReference type="PROSITE" id="PS50109">
    <property type="entry name" value="HIS_KIN"/>
    <property type="match status" value="1"/>
</dbReference>
<dbReference type="SMART" id="SM00388">
    <property type="entry name" value="HisKA"/>
    <property type="match status" value="1"/>
</dbReference>
<evidence type="ECO:0000256" key="2">
    <source>
        <dbReference type="ARBA" id="ARBA00012438"/>
    </source>
</evidence>
<dbReference type="RefSeq" id="WP_170829485.1">
    <property type="nucleotide sequence ID" value="NZ_FMWL01000022.1"/>
</dbReference>
<dbReference type="AlphaFoldDB" id="A0A1G5S6M4"/>
<gene>
    <name evidence="11" type="ORF">SAMN03080599_02998</name>
</gene>
<dbReference type="Gene3D" id="1.10.287.130">
    <property type="match status" value="1"/>
</dbReference>
<dbReference type="EMBL" id="FMWL01000022">
    <property type="protein sequence ID" value="SCZ81757.1"/>
    <property type="molecule type" value="Genomic_DNA"/>
</dbReference>
<evidence type="ECO:0000256" key="8">
    <source>
        <dbReference type="ARBA" id="ARBA00023012"/>
    </source>
</evidence>
<dbReference type="EC" id="2.7.13.3" evidence="2"/>
<proteinExistence type="predicted"/>
<dbReference type="InterPro" id="IPR004358">
    <property type="entry name" value="Sig_transdc_His_kin-like_C"/>
</dbReference>
<protein>
    <recommendedName>
        <fullName evidence="2">histidine kinase</fullName>
        <ecNumber evidence="2">2.7.13.3</ecNumber>
    </recommendedName>
</protein>
<evidence type="ECO:0000259" key="10">
    <source>
        <dbReference type="PROSITE" id="PS50109"/>
    </source>
</evidence>
<dbReference type="GO" id="GO:0005524">
    <property type="term" value="F:ATP binding"/>
    <property type="evidence" value="ECO:0007669"/>
    <property type="project" value="UniProtKB-KW"/>
</dbReference>
<evidence type="ECO:0000256" key="4">
    <source>
        <dbReference type="ARBA" id="ARBA00022679"/>
    </source>
</evidence>
<dbReference type="Pfam" id="PF02518">
    <property type="entry name" value="HATPase_c"/>
    <property type="match status" value="1"/>
</dbReference>
<dbReference type="PANTHER" id="PTHR43065">
    <property type="entry name" value="SENSOR HISTIDINE KINASE"/>
    <property type="match status" value="1"/>
</dbReference>
<keyword evidence="8" id="KW-0902">Two-component regulatory system</keyword>
<dbReference type="Gene3D" id="3.30.450.20">
    <property type="entry name" value="PAS domain"/>
    <property type="match status" value="1"/>
</dbReference>
<keyword evidence="9" id="KW-0812">Transmembrane</keyword>
<dbReference type="Pfam" id="PF00497">
    <property type="entry name" value="SBP_bac_3"/>
    <property type="match status" value="1"/>
</dbReference>
<dbReference type="SMART" id="SM00062">
    <property type="entry name" value="PBPb"/>
    <property type="match status" value="1"/>
</dbReference>
<dbReference type="GO" id="GO:0000155">
    <property type="term" value="F:phosphorelay sensor kinase activity"/>
    <property type="evidence" value="ECO:0007669"/>
    <property type="project" value="InterPro"/>
</dbReference>
<dbReference type="SUPFAM" id="SSF55874">
    <property type="entry name" value="ATPase domain of HSP90 chaperone/DNA topoisomerase II/histidine kinase"/>
    <property type="match status" value="1"/>
</dbReference>
<comment type="catalytic activity">
    <reaction evidence="1">
        <text>ATP + protein L-histidine = ADP + protein N-phospho-L-histidine.</text>
        <dbReference type="EC" id="2.7.13.3"/>
    </reaction>
</comment>
<dbReference type="SUPFAM" id="SSF55785">
    <property type="entry name" value="PYP-like sensor domain (PAS domain)"/>
    <property type="match status" value="1"/>
</dbReference>
<keyword evidence="9" id="KW-0472">Membrane</keyword>
<evidence type="ECO:0000256" key="1">
    <source>
        <dbReference type="ARBA" id="ARBA00000085"/>
    </source>
</evidence>
<dbReference type="InterPro" id="IPR003661">
    <property type="entry name" value="HisK_dim/P_dom"/>
</dbReference>
<dbReference type="SUPFAM" id="SSF47384">
    <property type="entry name" value="Homodimeric domain of signal transducing histidine kinase"/>
    <property type="match status" value="1"/>
</dbReference>
<keyword evidence="9" id="KW-1133">Transmembrane helix</keyword>
<feature type="domain" description="Histidine kinase" evidence="10">
    <location>
        <begin position="452"/>
        <end position="658"/>
    </location>
</feature>
<dbReference type="InterPro" id="IPR036890">
    <property type="entry name" value="HATPase_C_sf"/>
</dbReference>